<dbReference type="SMART" id="SM00909">
    <property type="entry name" value="Germane"/>
    <property type="match status" value="1"/>
</dbReference>
<name>A0ABN5JF87_FUSVA</name>
<organism evidence="3 4">
    <name type="scientific">Fusobacterium varium ATCC 27725</name>
    <dbReference type="NCBI Taxonomy" id="469618"/>
    <lineage>
        <taxon>Bacteria</taxon>
        <taxon>Fusobacteriati</taxon>
        <taxon>Fusobacteriota</taxon>
        <taxon>Fusobacteriia</taxon>
        <taxon>Fusobacteriales</taxon>
        <taxon>Fusobacteriaceae</taxon>
        <taxon>Fusobacterium</taxon>
    </lineage>
</organism>
<dbReference type="InterPro" id="IPR019606">
    <property type="entry name" value="GerMN"/>
</dbReference>
<evidence type="ECO:0000313" key="4">
    <source>
        <dbReference type="Proteomes" id="UP000241238"/>
    </source>
</evidence>
<proteinExistence type="predicted"/>
<dbReference type="Proteomes" id="UP000241238">
    <property type="component" value="Chromosome"/>
</dbReference>
<protein>
    <recommendedName>
        <fullName evidence="2">GerMN domain-containing protein</fullName>
    </recommendedName>
</protein>
<keyword evidence="1" id="KW-0472">Membrane</keyword>
<evidence type="ECO:0000256" key="1">
    <source>
        <dbReference type="SAM" id="Phobius"/>
    </source>
</evidence>
<evidence type="ECO:0000259" key="2">
    <source>
        <dbReference type="SMART" id="SM00909"/>
    </source>
</evidence>
<dbReference type="GeneID" id="77467522"/>
<keyword evidence="4" id="KW-1185">Reference proteome</keyword>
<accession>A0ABN5JF87</accession>
<gene>
    <name evidence="3" type="ORF">C4N18_05910</name>
</gene>
<dbReference type="Pfam" id="PF10646">
    <property type="entry name" value="Germane"/>
    <property type="match status" value="1"/>
</dbReference>
<dbReference type="RefSeq" id="WP_005952339.1">
    <property type="nucleotide sequence ID" value="NZ_CP028103.1"/>
</dbReference>
<feature type="transmembrane region" description="Helical" evidence="1">
    <location>
        <begin position="6"/>
        <end position="24"/>
    </location>
</feature>
<reference evidence="4" key="1">
    <citation type="journal article" date="2018" name="MSphere">
        <title>Fusobacterium Genomics Using MinION and Illumina Sequencing Enables Genome Completion and Correction.</title>
        <authorList>
            <person name="Todd S.M."/>
            <person name="Settlage R.E."/>
            <person name="Lahmers K.K."/>
            <person name="Slade D.J."/>
        </authorList>
    </citation>
    <scope>NUCLEOTIDE SEQUENCE [LARGE SCALE GENOMIC DNA]</scope>
    <source>
        <strain evidence="4">ATCC 27725</strain>
    </source>
</reference>
<keyword evidence="1" id="KW-1133">Transmembrane helix</keyword>
<keyword evidence="1" id="KW-0812">Transmembrane</keyword>
<evidence type="ECO:0000313" key="3">
    <source>
        <dbReference type="EMBL" id="AVQ30771.1"/>
    </source>
</evidence>
<dbReference type="EMBL" id="CP028103">
    <property type="protein sequence ID" value="AVQ30771.1"/>
    <property type="molecule type" value="Genomic_DNA"/>
</dbReference>
<sequence>MSKKWLGTLIGIWIVAIVLGVIYSNTVKDKSIKKINTDEITIEEKVKEKVTIYIPGADGRELIKKDENIEESQSRRDKSVKVVSKTIEVLQNEGFLENKDITVLNLYFSGDTAYIDLSPSSKEMDDNSRKSLLNIYSIVNSLTELGNINRVKILINGKDGSNNLSKFYNRNTNI</sequence>
<feature type="domain" description="GerMN" evidence="2">
    <location>
        <begin position="83"/>
        <end position="164"/>
    </location>
</feature>